<reference evidence="3 4" key="1">
    <citation type="journal article" date="2023" name="Mol. Ecol. Resour.">
        <title>Chromosome-level genome assembly of a triploid poplar Populus alba 'Berolinensis'.</title>
        <authorList>
            <person name="Chen S."/>
            <person name="Yu Y."/>
            <person name="Wang X."/>
            <person name="Wang S."/>
            <person name="Zhang T."/>
            <person name="Zhou Y."/>
            <person name="He R."/>
            <person name="Meng N."/>
            <person name="Wang Y."/>
            <person name="Liu W."/>
            <person name="Liu Z."/>
            <person name="Liu J."/>
            <person name="Guo Q."/>
            <person name="Huang H."/>
            <person name="Sederoff R.R."/>
            <person name="Wang G."/>
            <person name="Qu G."/>
            <person name="Chen S."/>
        </authorList>
    </citation>
    <scope>NUCLEOTIDE SEQUENCE [LARGE SCALE GENOMIC DNA]</scope>
    <source>
        <strain evidence="3">SC-2020</strain>
    </source>
</reference>
<keyword evidence="2" id="KW-0812">Transmembrane</keyword>
<dbReference type="EMBL" id="JAQIZT010000001">
    <property type="protein sequence ID" value="KAJ7009319.1"/>
    <property type="molecule type" value="Genomic_DNA"/>
</dbReference>
<accession>A0AAD6RIA9</accession>
<feature type="transmembrane region" description="Helical" evidence="2">
    <location>
        <begin position="41"/>
        <end position="63"/>
    </location>
</feature>
<comment type="caution">
    <text evidence="3">The sequence shown here is derived from an EMBL/GenBank/DDBJ whole genome shotgun (WGS) entry which is preliminary data.</text>
</comment>
<dbReference type="AlphaFoldDB" id="A0AAD6RIA9"/>
<feature type="region of interest" description="Disordered" evidence="1">
    <location>
        <begin position="110"/>
        <end position="134"/>
    </location>
</feature>
<organism evidence="3 4">
    <name type="scientific">Populus alba x Populus x berolinensis</name>
    <dbReference type="NCBI Taxonomy" id="444605"/>
    <lineage>
        <taxon>Eukaryota</taxon>
        <taxon>Viridiplantae</taxon>
        <taxon>Streptophyta</taxon>
        <taxon>Embryophyta</taxon>
        <taxon>Tracheophyta</taxon>
        <taxon>Spermatophyta</taxon>
        <taxon>Magnoliopsida</taxon>
        <taxon>eudicotyledons</taxon>
        <taxon>Gunneridae</taxon>
        <taxon>Pentapetalae</taxon>
        <taxon>rosids</taxon>
        <taxon>fabids</taxon>
        <taxon>Malpighiales</taxon>
        <taxon>Salicaceae</taxon>
        <taxon>Saliceae</taxon>
        <taxon>Populus</taxon>
    </lineage>
</organism>
<protein>
    <submittedName>
        <fullName evidence="3">Uncharacterized protein</fullName>
    </submittedName>
</protein>
<keyword evidence="2" id="KW-1133">Transmembrane helix</keyword>
<gene>
    <name evidence="3" type="ORF">NC653_000088</name>
</gene>
<name>A0AAD6RIA9_9ROSI</name>
<evidence type="ECO:0000313" key="3">
    <source>
        <dbReference type="EMBL" id="KAJ7009319.1"/>
    </source>
</evidence>
<proteinExistence type="predicted"/>
<evidence type="ECO:0000313" key="4">
    <source>
        <dbReference type="Proteomes" id="UP001164929"/>
    </source>
</evidence>
<keyword evidence="4" id="KW-1185">Reference proteome</keyword>
<sequence length="134" mass="15216">MSQKPLNLRHCYHELQRTNELYALNDQRPCVKHASVSPMALIIHLFPIAFLTPFLVMQVYWLALGPYTAVFPSYKLSVFWSHLHIPTQLLHIDNIPTLLNNSPLTLEQPHSSVSQGLCDDDLGSNKRHGMEGGE</sequence>
<evidence type="ECO:0000256" key="2">
    <source>
        <dbReference type="SAM" id="Phobius"/>
    </source>
</evidence>
<evidence type="ECO:0000256" key="1">
    <source>
        <dbReference type="SAM" id="MobiDB-lite"/>
    </source>
</evidence>
<keyword evidence="2" id="KW-0472">Membrane</keyword>
<dbReference type="Proteomes" id="UP001164929">
    <property type="component" value="Chromosome 1"/>
</dbReference>